<gene>
    <name evidence="2" type="ORF">R69658_08084</name>
</gene>
<organism evidence="2 3">
    <name type="scientific">Paraburkholderia aspalathi</name>
    <dbReference type="NCBI Taxonomy" id="1324617"/>
    <lineage>
        <taxon>Bacteria</taxon>
        <taxon>Pseudomonadati</taxon>
        <taxon>Pseudomonadota</taxon>
        <taxon>Betaproteobacteria</taxon>
        <taxon>Burkholderiales</taxon>
        <taxon>Burkholderiaceae</taxon>
        <taxon>Paraburkholderia</taxon>
    </lineage>
</organism>
<keyword evidence="1" id="KW-1133">Transmembrane helix</keyword>
<dbReference type="EMBL" id="CAJNAU010000249">
    <property type="protein sequence ID" value="CAE6869851.1"/>
    <property type="molecule type" value="Genomic_DNA"/>
</dbReference>
<evidence type="ECO:0000256" key="1">
    <source>
        <dbReference type="SAM" id="Phobius"/>
    </source>
</evidence>
<name>A0ABN7NHR1_9BURK</name>
<accession>A0ABN7NHR1</accession>
<keyword evidence="1" id="KW-0812">Transmembrane</keyword>
<protein>
    <submittedName>
        <fullName evidence="2">Uncharacterized protein</fullName>
    </submittedName>
</protein>
<evidence type="ECO:0000313" key="3">
    <source>
        <dbReference type="Proteomes" id="UP000674425"/>
    </source>
</evidence>
<reference evidence="2 3" key="1">
    <citation type="submission" date="2021-02" db="EMBL/GenBank/DDBJ databases">
        <authorList>
            <person name="Vanwijnsberghe S."/>
        </authorList>
    </citation>
    <scope>NUCLEOTIDE SEQUENCE [LARGE SCALE GENOMIC DNA]</scope>
    <source>
        <strain evidence="2 3">R-69658</strain>
    </source>
</reference>
<keyword evidence="1" id="KW-0472">Membrane</keyword>
<feature type="transmembrane region" description="Helical" evidence="1">
    <location>
        <begin position="43"/>
        <end position="62"/>
    </location>
</feature>
<sequence>MSQRNEELWARRKKYLRAVLFIFGIPLVAAIVSLVRGGGLKPALVTLPVVVIFFIAFGLQYAKERKSKDDSDSKRE</sequence>
<dbReference type="RefSeq" id="WP_200623155.1">
    <property type="nucleotide sequence ID" value="NZ_CAJNAU010000249.1"/>
</dbReference>
<evidence type="ECO:0000313" key="2">
    <source>
        <dbReference type="EMBL" id="CAE6869851.1"/>
    </source>
</evidence>
<dbReference type="Proteomes" id="UP000674425">
    <property type="component" value="Unassembled WGS sequence"/>
</dbReference>
<keyword evidence="3" id="KW-1185">Reference proteome</keyword>
<feature type="transmembrane region" description="Helical" evidence="1">
    <location>
        <begin position="15"/>
        <end position="37"/>
    </location>
</feature>
<comment type="caution">
    <text evidence="2">The sequence shown here is derived from an EMBL/GenBank/DDBJ whole genome shotgun (WGS) entry which is preliminary data.</text>
</comment>
<proteinExistence type="predicted"/>